<dbReference type="AlphaFoldDB" id="A0AAD8RPW9"/>
<evidence type="ECO:0000313" key="2">
    <source>
        <dbReference type="EMBL" id="KAK1628840.1"/>
    </source>
</evidence>
<organism evidence="2 3">
    <name type="scientific">Lolium multiflorum</name>
    <name type="common">Italian ryegrass</name>
    <name type="synonym">Lolium perenne subsp. multiflorum</name>
    <dbReference type="NCBI Taxonomy" id="4521"/>
    <lineage>
        <taxon>Eukaryota</taxon>
        <taxon>Viridiplantae</taxon>
        <taxon>Streptophyta</taxon>
        <taxon>Embryophyta</taxon>
        <taxon>Tracheophyta</taxon>
        <taxon>Spermatophyta</taxon>
        <taxon>Magnoliopsida</taxon>
        <taxon>Liliopsida</taxon>
        <taxon>Poales</taxon>
        <taxon>Poaceae</taxon>
        <taxon>BOP clade</taxon>
        <taxon>Pooideae</taxon>
        <taxon>Poodae</taxon>
        <taxon>Poeae</taxon>
        <taxon>Poeae Chloroplast Group 2 (Poeae type)</taxon>
        <taxon>Loliodinae</taxon>
        <taxon>Loliinae</taxon>
        <taxon>Lolium</taxon>
    </lineage>
</organism>
<dbReference type="GO" id="GO:0006508">
    <property type="term" value="P:proteolysis"/>
    <property type="evidence" value="ECO:0007669"/>
    <property type="project" value="InterPro"/>
</dbReference>
<accession>A0AAD8RPW9</accession>
<reference evidence="2" key="1">
    <citation type="submission" date="2023-07" db="EMBL/GenBank/DDBJ databases">
        <title>A chromosome-level genome assembly of Lolium multiflorum.</title>
        <authorList>
            <person name="Chen Y."/>
            <person name="Copetti D."/>
            <person name="Kolliker R."/>
            <person name="Studer B."/>
        </authorList>
    </citation>
    <scope>NUCLEOTIDE SEQUENCE</scope>
    <source>
        <strain evidence="2">02402/16</strain>
        <tissue evidence="2">Leaf</tissue>
    </source>
</reference>
<dbReference type="GO" id="GO:0008234">
    <property type="term" value="F:cysteine-type peptidase activity"/>
    <property type="evidence" value="ECO:0007669"/>
    <property type="project" value="InterPro"/>
</dbReference>
<keyword evidence="3" id="KW-1185">Reference proteome</keyword>
<protein>
    <recommendedName>
        <fullName evidence="1">Peptidase C1A papain C-terminal domain-containing protein</fullName>
    </recommendedName>
</protein>
<evidence type="ECO:0000313" key="3">
    <source>
        <dbReference type="Proteomes" id="UP001231189"/>
    </source>
</evidence>
<evidence type="ECO:0000259" key="1">
    <source>
        <dbReference type="Pfam" id="PF00112"/>
    </source>
</evidence>
<dbReference type="EMBL" id="JAUUTY010000005">
    <property type="protein sequence ID" value="KAK1628840.1"/>
    <property type="molecule type" value="Genomic_DNA"/>
</dbReference>
<gene>
    <name evidence="2" type="ORF">QYE76_003155</name>
</gene>
<sequence>MVAMPGLEQRRSWACRSAVVHVFRTLRPQPPTVAGLSPWRCSIVDWVKNKTAVTIDDCNDVPMYSEKSLQKAVSNQPISVAIDGRGREFQLYKSFEILEHGSCPFAWEREMRRNGRFAPMGLVLIAIDDACDLFLGPGRDFQIQWRYGCQGSGCNNLMDKALLDTG</sequence>
<comment type="caution">
    <text evidence="2">The sequence shown here is derived from an EMBL/GenBank/DDBJ whole genome shotgun (WGS) entry which is preliminary data.</text>
</comment>
<dbReference type="InterPro" id="IPR038765">
    <property type="entry name" value="Papain-like_cys_pep_sf"/>
</dbReference>
<dbReference type="Gene3D" id="3.90.70.10">
    <property type="entry name" value="Cysteine proteinases"/>
    <property type="match status" value="1"/>
</dbReference>
<dbReference type="InterPro" id="IPR000668">
    <property type="entry name" value="Peptidase_C1A_C"/>
</dbReference>
<dbReference type="SUPFAM" id="SSF54001">
    <property type="entry name" value="Cysteine proteinases"/>
    <property type="match status" value="1"/>
</dbReference>
<feature type="domain" description="Peptidase C1A papain C-terminal" evidence="1">
    <location>
        <begin position="48"/>
        <end position="94"/>
    </location>
</feature>
<name>A0AAD8RPW9_LOLMU</name>
<dbReference type="Pfam" id="PF00112">
    <property type="entry name" value="Peptidase_C1"/>
    <property type="match status" value="1"/>
</dbReference>
<proteinExistence type="predicted"/>
<dbReference type="Proteomes" id="UP001231189">
    <property type="component" value="Unassembled WGS sequence"/>
</dbReference>